<evidence type="ECO:0000256" key="12">
    <source>
        <dbReference type="HAMAP-Rule" id="MF_00388"/>
    </source>
</evidence>
<keyword evidence="6 12" id="KW-0441">Lipid A biosynthesis</keyword>
<comment type="function">
    <text evidence="2 12">Catalyzes the hydrolysis of UDP-3-O-myristoyl-N-acetylglucosamine to form UDP-3-O-myristoylglucosamine and acetate, the committed step in lipid A biosynthesis.</text>
</comment>
<comment type="cofactor">
    <cofactor evidence="1 12">
        <name>Zn(2+)</name>
        <dbReference type="ChEBI" id="CHEBI:29105"/>
    </cofactor>
</comment>
<feature type="active site" description="Proton donor" evidence="12">
    <location>
        <position position="267"/>
    </location>
</feature>
<keyword evidence="5 12" id="KW-0444">Lipid biosynthesis</keyword>
<gene>
    <name evidence="12 13" type="primary">lpxC</name>
    <name evidence="13" type="ORF">VLY81_01420</name>
</gene>
<reference evidence="14" key="1">
    <citation type="submission" date="2023-12" db="EMBL/GenBank/DDBJ databases">
        <title>Novel isolates from deep terrestrial aquifers shed light on the physiology and ecology of the class Limnochordia.</title>
        <authorList>
            <person name="Karnachuk O.V."/>
            <person name="Lukina A.P."/>
            <person name="Avakyan M.R."/>
            <person name="Kadnikov V."/>
            <person name="Begmatov S."/>
            <person name="Beletsky A.V."/>
            <person name="Mardanov A.V."/>
            <person name="Ravin N.V."/>
        </authorList>
    </citation>
    <scope>NUCLEOTIDE SEQUENCE [LARGE SCALE GENOMIC DNA]</scope>
    <source>
        <strain evidence="14">LN</strain>
    </source>
</reference>
<evidence type="ECO:0000256" key="9">
    <source>
        <dbReference type="ARBA" id="ARBA00022833"/>
    </source>
</evidence>
<evidence type="ECO:0000256" key="3">
    <source>
        <dbReference type="ARBA" id="ARBA00005002"/>
    </source>
</evidence>
<evidence type="ECO:0000256" key="4">
    <source>
        <dbReference type="ARBA" id="ARBA00012745"/>
    </source>
</evidence>
<accession>A0ABZ1BPY2</accession>
<dbReference type="SUPFAM" id="SSF54211">
    <property type="entry name" value="Ribosomal protein S5 domain 2-like"/>
    <property type="match status" value="2"/>
</dbReference>
<evidence type="ECO:0000256" key="2">
    <source>
        <dbReference type="ARBA" id="ARBA00002923"/>
    </source>
</evidence>
<keyword evidence="9 12" id="KW-0862">Zinc</keyword>
<comment type="similarity">
    <text evidence="12">Belongs to the LpxC family.</text>
</comment>
<evidence type="ECO:0000256" key="8">
    <source>
        <dbReference type="ARBA" id="ARBA00022801"/>
    </source>
</evidence>
<dbReference type="PANTHER" id="PTHR33694:SF1">
    <property type="entry name" value="UDP-3-O-ACYL-N-ACETYLGLUCOSAMINE DEACETYLASE 1, MITOCHONDRIAL-RELATED"/>
    <property type="match status" value="1"/>
</dbReference>
<dbReference type="RefSeq" id="WP_324669245.1">
    <property type="nucleotide sequence ID" value="NZ_CP141614.1"/>
</dbReference>
<feature type="binding site" evidence="12">
    <location>
        <position position="241"/>
    </location>
    <ligand>
        <name>Zn(2+)</name>
        <dbReference type="ChEBI" id="CHEBI:29105"/>
    </ligand>
</feature>
<keyword evidence="7 12" id="KW-0479">Metal-binding</keyword>
<keyword evidence="8 12" id="KW-0378">Hydrolase</keyword>
<dbReference type="InterPro" id="IPR020568">
    <property type="entry name" value="Ribosomal_Su5_D2-typ_SF"/>
</dbReference>
<protein>
    <recommendedName>
        <fullName evidence="4 12">UDP-3-O-acyl-N-acetylglucosamine deacetylase</fullName>
        <shortName evidence="12">UDP-3-O-acyl-GlcNAc deacetylase</shortName>
        <ecNumber evidence="4 12">3.5.1.108</ecNumber>
    </recommendedName>
    <alternativeName>
        <fullName evidence="12">UDP-3-O-[R-3-hydroxymyristoyl]-N-acetylglucosamine deacetylase</fullName>
    </alternativeName>
</protein>
<evidence type="ECO:0000256" key="10">
    <source>
        <dbReference type="ARBA" id="ARBA00023098"/>
    </source>
</evidence>
<dbReference type="InterPro" id="IPR011334">
    <property type="entry name" value="UDP-acyl_GlcNac_deAcase_C"/>
</dbReference>
<dbReference type="Proteomes" id="UP001333102">
    <property type="component" value="Chromosome"/>
</dbReference>
<dbReference type="EC" id="3.5.1.108" evidence="4 12"/>
<evidence type="ECO:0000256" key="6">
    <source>
        <dbReference type="ARBA" id="ARBA00022556"/>
    </source>
</evidence>
<keyword evidence="10 12" id="KW-0443">Lipid metabolism</keyword>
<dbReference type="Pfam" id="PF03331">
    <property type="entry name" value="LpxC"/>
    <property type="match status" value="1"/>
</dbReference>
<evidence type="ECO:0000256" key="1">
    <source>
        <dbReference type="ARBA" id="ARBA00001947"/>
    </source>
</evidence>
<evidence type="ECO:0000313" key="13">
    <source>
        <dbReference type="EMBL" id="WRP14859.1"/>
    </source>
</evidence>
<dbReference type="NCBIfam" id="TIGR00325">
    <property type="entry name" value="lpxC"/>
    <property type="match status" value="1"/>
</dbReference>
<comment type="pathway">
    <text evidence="3 12">Glycolipid biosynthesis; lipid IV(A) biosynthesis; lipid IV(A) from (3R)-3-hydroxytetradecanoyl-[acyl-carrier-protein] and UDP-N-acetyl-alpha-D-glucosamine: step 2/6.</text>
</comment>
<proteinExistence type="inferred from homology"/>
<evidence type="ECO:0000256" key="11">
    <source>
        <dbReference type="ARBA" id="ARBA00024535"/>
    </source>
</evidence>
<comment type="catalytic activity">
    <reaction evidence="11 12">
        <text>a UDP-3-O-[(3R)-3-hydroxyacyl]-N-acetyl-alpha-D-glucosamine + H2O = a UDP-3-O-[(3R)-3-hydroxyacyl]-alpha-D-glucosamine + acetate</text>
        <dbReference type="Rhea" id="RHEA:67816"/>
        <dbReference type="ChEBI" id="CHEBI:15377"/>
        <dbReference type="ChEBI" id="CHEBI:30089"/>
        <dbReference type="ChEBI" id="CHEBI:137740"/>
        <dbReference type="ChEBI" id="CHEBI:173225"/>
        <dbReference type="EC" id="3.5.1.108"/>
    </reaction>
</comment>
<feature type="binding site" evidence="12">
    <location>
        <position position="86"/>
    </location>
    <ligand>
        <name>Zn(2+)</name>
        <dbReference type="ChEBI" id="CHEBI:29105"/>
    </ligand>
</feature>
<feature type="binding site" evidence="12">
    <location>
        <position position="245"/>
    </location>
    <ligand>
        <name>Zn(2+)</name>
        <dbReference type="ChEBI" id="CHEBI:29105"/>
    </ligand>
</feature>
<dbReference type="InterPro" id="IPR015870">
    <property type="entry name" value="UDP-acyl_N-AcGlcN_deAcase_N"/>
</dbReference>
<sequence length="295" mass="31391">MASTASDGRPRQRTLASAVTVQGIGLHTGIPAEVRLSPAPEDHGWTLVRTDVEPPAVIPVSVRHRVETPRCTALGLRGVTVMTVEHLLATLMALGVDNVRVEVRGPELPILDGSAAGWVEALDRAGLVEQAAPRRLRRLSRSIWVGDADRFAAAMPWRDLRVSFAFISDHPGLGDQFAELTVTPETFRREIAPARTVAFAAEVGRLRAQGVGLGGSLDNVLLVADDGPVGGFRLADEVARHKLLDLIGDLALAGPLAARVVAVRGNHALTARLVEAMEQVLEGTEGKEGTDAGHR</sequence>
<dbReference type="GO" id="GO:0103117">
    <property type="term" value="F:UDP-3-O-acyl-N-acetylglucosamine deacetylase activity"/>
    <property type="evidence" value="ECO:0007669"/>
    <property type="project" value="UniProtKB-EC"/>
</dbReference>
<dbReference type="EMBL" id="CP141614">
    <property type="protein sequence ID" value="WRP14859.1"/>
    <property type="molecule type" value="Genomic_DNA"/>
</dbReference>
<name>A0ABZ1BPY2_9FIRM</name>
<dbReference type="PANTHER" id="PTHR33694">
    <property type="entry name" value="UDP-3-O-ACYL-N-ACETYLGLUCOSAMINE DEACETYLASE 1, MITOCHONDRIAL-RELATED"/>
    <property type="match status" value="1"/>
</dbReference>
<keyword evidence="14" id="KW-1185">Reference proteome</keyword>
<evidence type="ECO:0000313" key="14">
    <source>
        <dbReference type="Proteomes" id="UP001333102"/>
    </source>
</evidence>
<evidence type="ECO:0000256" key="7">
    <source>
        <dbReference type="ARBA" id="ARBA00022723"/>
    </source>
</evidence>
<dbReference type="Gene3D" id="3.30.1700.10">
    <property type="entry name" value="lpxc deacetylase, domain 2"/>
    <property type="match status" value="1"/>
</dbReference>
<dbReference type="Gene3D" id="3.30.230.20">
    <property type="entry name" value="lpxc deacetylase, domain 1"/>
    <property type="match status" value="1"/>
</dbReference>
<dbReference type="HAMAP" id="MF_00388">
    <property type="entry name" value="LpxC"/>
    <property type="match status" value="1"/>
</dbReference>
<organism evidence="13 14">
    <name type="scientific">Geochorda subterranea</name>
    <dbReference type="NCBI Taxonomy" id="3109564"/>
    <lineage>
        <taxon>Bacteria</taxon>
        <taxon>Bacillati</taxon>
        <taxon>Bacillota</taxon>
        <taxon>Limnochordia</taxon>
        <taxon>Limnochordales</taxon>
        <taxon>Geochordaceae</taxon>
        <taxon>Geochorda</taxon>
    </lineage>
</organism>
<evidence type="ECO:0000256" key="5">
    <source>
        <dbReference type="ARBA" id="ARBA00022516"/>
    </source>
</evidence>
<dbReference type="InterPro" id="IPR004463">
    <property type="entry name" value="UDP-acyl_GlcNac_deAcase"/>
</dbReference>